<dbReference type="FunCoup" id="A0A2G4YVV0">
    <property type="interactions" value="16"/>
</dbReference>
<dbReference type="SUPFAM" id="SSF53335">
    <property type="entry name" value="S-adenosyl-L-methionine-dependent methyltransferases"/>
    <property type="match status" value="1"/>
</dbReference>
<dbReference type="RefSeq" id="WP_099470832.1">
    <property type="nucleotide sequence ID" value="NZ_CP041025.1"/>
</dbReference>
<dbReference type="InParanoid" id="A0A2G4YVV0"/>
<dbReference type="Pfam" id="PF13847">
    <property type="entry name" value="Methyltransf_31"/>
    <property type="match status" value="1"/>
</dbReference>
<dbReference type="EMBL" id="PDEM01000007">
    <property type="protein sequence ID" value="PHZ86455.1"/>
    <property type="molecule type" value="Genomic_DNA"/>
</dbReference>
<dbReference type="PANTHER" id="PTHR43861">
    <property type="entry name" value="TRANS-ACONITATE 2-METHYLTRANSFERASE-RELATED"/>
    <property type="match status" value="1"/>
</dbReference>
<dbReference type="Proteomes" id="UP000229730">
    <property type="component" value="Unassembled WGS sequence"/>
</dbReference>
<dbReference type="AlphaFoldDB" id="A0A2G4YVV0"/>
<protein>
    <recommendedName>
        <fullName evidence="1">Methyltransferase domain-containing protein</fullName>
    </recommendedName>
</protein>
<dbReference type="PANTHER" id="PTHR43861:SF1">
    <property type="entry name" value="TRANS-ACONITATE 2-METHYLTRANSFERASE"/>
    <property type="match status" value="1"/>
</dbReference>
<reference evidence="2 3" key="1">
    <citation type="submission" date="2017-10" db="EMBL/GenBank/DDBJ databases">
        <title>Frigbacter circumglobatus gen. nov. sp. nov., isolated from sediment cultured in situ.</title>
        <authorList>
            <person name="Zhao Z."/>
        </authorList>
    </citation>
    <scope>NUCLEOTIDE SEQUENCE [LARGE SCALE GENOMIC DNA]</scope>
    <source>
        <strain evidence="2 3">ZYL</strain>
    </source>
</reference>
<gene>
    <name evidence="2" type="ORF">CRD36_00785</name>
</gene>
<evidence type="ECO:0000313" key="2">
    <source>
        <dbReference type="EMBL" id="PHZ86455.1"/>
    </source>
</evidence>
<keyword evidence="3" id="KW-1185">Reference proteome</keyword>
<name>A0A2G4YVV0_9PROT</name>
<comment type="caution">
    <text evidence="2">The sequence shown here is derived from an EMBL/GenBank/DDBJ whole genome shotgun (WGS) entry which is preliminary data.</text>
</comment>
<evidence type="ECO:0000313" key="3">
    <source>
        <dbReference type="Proteomes" id="UP000229730"/>
    </source>
</evidence>
<dbReference type="CDD" id="cd02440">
    <property type="entry name" value="AdoMet_MTases"/>
    <property type="match status" value="1"/>
</dbReference>
<dbReference type="OrthoDB" id="5642573at2"/>
<feature type="domain" description="Methyltransferase" evidence="1">
    <location>
        <begin position="39"/>
        <end position="144"/>
    </location>
</feature>
<accession>A0A2G4YVV0</accession>
<dbReference type="InterPro" id="IPR029063">
    <property type="entry name" value="SAM-dependent_MTases_sf"/>
</dbReference>
<evidence type="ECO:0000259" key="1">
    <source>
        <dbReference type="Pfam" id="PF13847"/>
    </source>
</evidence>
<sequence>MTDNAKFWDKHAKGYAKSRVKNMAAYQTTLDRSKAHLSPEDQVLEIGCGTGTTALKLAGSVAGITGTDISANMIDIAQDKARAEGVENVTFFQADLFDKRLTPGSFDVILAYNVLHLLADTPVALDRIQTLLKPKGRLICKTPCLGEMNIFVRALVPVLMKLGLAPSPVQSFKKAALEDHIAKAGFEIVETGLYPAPASFFVVARQP</sequence>
<dbReference type="Gene3D" id="3.40.50.150">
    <property type="entry name" value="Vaccinia Virus protein VP39"/>
    <property type="match status" value="1"/>
</dbReference>
<dbReference type="InterPro" id="IPR025714">
    <property type="entry name" value="Methyltranfer_dom"/>
</dbReference>
<organism evidence="2 3">
    <name type="scientific">Paremcibacter congregatus</name>
    <dbReference type="NCBI Taxonomy" id="2043170"/>
    <lineage>
        <taxon>Bacteria</taxon>
        <taxon>Pseudomonadati</taxon>
        <taxon>Pseudomonadota</taxon>
        <taxon>Alphaproteobacteria</taxon>
        <taxon>Emcibacterales</taxon>
        <taxon>Emcibacteraceae</taxon>
        <taxon>Paremcibacter</taxon>
    </lineage>
</organism>
<proteinExistence type="predicted"/>